<keyword evidence="2" id="KW-1185">Reference proteome</keyword>
<accession>A0AAE3KP80</accession>
<reference evidence="1" key="1">
    <citation type="submission" date="2022-06" db="EMBL/GenBank/DDBJ databases">
        <title>New cyanobacteria of genus Symplocastrum in benthos of Lake Baikal.</title>
        <authorList>
            <person name="Sorokovikova E."/>
            <person name="Tikhonova I."/>
            <person name="Krasnopeev A."/>
            <person name="Evseev P."/>
            <person name="Gladkikh A."/>
            <person name="Belykh O."/>
        </authorList>
    </citation>
    <scope>NUCLEOTIDE SEQUENCE</scope>
    <source>
        <strain evidence="1">BBK-W-15</strain>
    </source>
</reference>
<evidence type="ECO:0000313" key="1">
    <source>
        <dbReference type="EMBL" id="MCP2730621.1"/>
    </source>
</evidence>
<proteinExistence type="predicted"/>
<evidence type="ECO:0000313" key="2">
    <source>
        <dbReference type="Proteomes" id="UP001204953"/>
    </source>
</evidence>
<sequence length="84" mass="10181">MRYTRNKFPEDLIFQETANTEQFQGRYILRHPFTGEMACKEAQYYRKYLQERFKKEAETLANLTGWKIEDIRKKRNLSPSESNP</sequence>
<dbReference type="EMBL" id="JAMZMM010000222">
    <property type="protein sequence ID" value="MCP2730621.1"/>
    <property type="molecule type" value="Genomic_DNA"/>
</dbReference>
<gene>
    <name evidence="1" type="ORF">NJ959_19515</name>
</gene>
<dbReference type="RefSeq" id="WP_254013377.1">
    <property type="nucleotide sequence ID" value="NZ_JAMZMM010000222.1"/>
</dbReference>
<name>A0AAE3KP80_9CYAN</name>
<comment type="caution">
    <text evidence="1">The sequence shown here is derived from an EMBL/GenBank/DDBJ whole genome shotgun (WGS) entry which is preliminary data.</text>
</comment>
<dbReference type="Proteomes" id="UP001204953">
    <property type="component" value="Unassembled WGS sequence"/>
</dbReference>
<dbReference type="AlphaFoldDB" id="A0AAE3KP80"/>
<protein>
    <submittedName>
        <fullName evidence="1">Uncharacterized protein</fullName>
    </submittedName>
</protein>
<organism evidence="1 2">
    <name type="scientific">Limnofasciculus baicalensis BBK-W-15</name>
    <dbReference type="NCBI Taxonomy" id="2699891"/>
    <lineage>
        <taxon>Bacteria</taxon>
        <taxon>Bacillati</taxon>
        <taxon>Cyanobacteriota</taxon>
        <taxon>Cyanophyceae</taxon>
        <taxon>Coleofasciculales</taxon>
        <taxon>Coleofasciculaceae</taxon>
        <taxon>Limnofasciculus</taxon>
        <taxon>Limnofasciculus baicalensis</taxon>
    </lineage>
</organism>